<evidence type="ECO:0000259" key="3">
    <source>
        <dbReference type="Pfam" id="PF00566"/>
    </source>
</evidence>
<name>A0ABY7G869_MYAAR</name>
<dbReference type="Proteomes" id="UP001164746">
    <property type="component" value="Chromosome 17"/>
</dbReference>
<evidence type="ECO:0000256" key="1">
    <source>
        <dbReference type="ARBA" id="ARBA00022553"/>
    </source>
</evidence>
<organism evidence="5 6">
    <name type="scientific">Mya arenaria</name>
    <name type="common">Soft-shell clam</name>
    <dbReference type="NCBI Taxonomy" id="6604"/>
    <lineage>
        <taxon>Eukaryota</taxon>
        <taxon>Metazoa</taxon>
        <taxon>Spiralia</taxon>
        <taxon>Lophotrochozoa</taxon>
        <taxon>Mollusca</taxon>
        <taxon>Bivalvia</taxon>
        <taxon>Autobranchia</taxon>
        <taxon>Heteroconchia</taxon>
        <taxon>Euheterodonta</taxon>
        <taxon>Imparidentia</taxon>
        <taxon>Neoheterodontei</taxon>
        <taxon>Myida</taxon>
        <taxon>Myoidea</taxon>
        <taxon>Myidae</taxon>
        <taxon>Mya</taxon>
    </lineage>
</organism>
<dbReference type="InterPro" id="IPR000195">
    <property type="entry name" value="Rab-GAP-TBC_dom"/>
</dbReference>
<reference evidence="5" key="1">
    <citation type="submission" date="2022-11" db="EMBL/GenBank/DDBJ databases">
        <title>Centuries of genome instability and evolution in soft-shell clam transmissible cancer (bioRxiv).</title>
        <authorList>
            <person name="Hart S.F.M."/>
            <person name="Yonemitsu M.A."/>
            <person name="Giersch R.M."/>
            <person name="Beal B.F."/>
            <person name="Arriagada G."/>
            <person name="Davis B.W."/>
            <person name="Ostrander E.A."/>
            <person name="Goff S.P."/>
            <person name="Metzger M.J."/>
        </authorList>
    </citation>
    <scope>NUCLEOTIDE SEQUENCE</scope>
    <source>
        <strain evidence="5">MELC-2E11</strain>
        <tissue evidence="5">Siphon/mantle</tissue>
    </source>
</reference>
<dbReference type="Gene3D" id="1.10.472.80">
    <property type="entry name" value="Ypt/Rab-GAP domain of gyp1p, domain 3"/>
    <property type="match status" value="1"/>
</dbReference>
<dbReference type="SUPFAM" id="SSF50978">
    <property type="entry name" value="WD40 repeat-like"/>
    <property type="match status" value="1"/>
</dbReference>
<keyword evidence="1" id="KW-0597">Phosphoprotein</keyword>
<dbReference type="InterPro" id="IPR036322">
    <property type="entry name" value="WD40_repeat_dom_sf"/>
</dbReference>
<dbReference type="Pfam" id="PF23748">
    <property type="entry name" value="Beta-prop_LRRK2"/>
    <property type="match status" value="1"/>
</dbReference>
<dbReference type="InterPro" id="IPR035969">
    <property type="entry name" value="Rab-GAP_TBC_sf"/>
</dbReference>
<sequence length="390" mass="43737">TLLRMWDCFLLEGPKVLFRFSLAILQLHENDILQKCDTMGVMKHLKACTKLTYDVDGLMQVPPIFRRYETVPEASRHSVPSDMLSERAQGEIQAEGATETRVCRAGTDGRVWFCYGDQNMGRLCCVSCDSSTMFTVDFKLETRVMCMCALGTNELLLGTISWQLVAIETQNHTSTWQVQLHDAILSLCCYDDSEANMTRIFAGLADGTVAVNEKQYNQSEPNLDVIYVTIGQAPVTCLMLLGDQVWCASGNTVAIMHAKTLDAMDIFSVSVNPYDHILSLCVSPFGIWISLRGSSILELWDPKTLNCRMLYDTRTDRYPQLRKEDDTYFNRARITSLLAYGDSVWVGTGEGNLVVYGVMESLQLATPTDLSPSIETTSSMSYIVRPSKHR</sequence>
<dbReference type="InterPro" id="IPR056602">
    <property type="entry name" value="Beta-prop_LRRK2"/>
</dbReference>
<dbReference type="InterPro" id="IPR039919">
    <property type="entry name" value="ARHGEF10/ARHGEF17"/>
</dbReference>
<dbReference type="PANTHER" id="PTHR12877:SF15">
    <property type="entry name" value="RHO GUANINE NUCLEOTIDE EXCHANGE FACTOR 17"/>
    <property type="match status" value="1"/>
</dbReference>
<evidence type="ECO:0000256" key="2">
    <source>
        <dbReference type="ARBA" id="ARBA00022658"/>
    </source>
</evidence>
<dbReference type="PANTHER" id="PTHR12877">
    <property type="entry name" value="RHO GUANINE NUCLEOTIDE EXCHANGE FACTOR"/>
    <property type="match status" value="1"/>
</dbReference>
<dbReference type="SUPFAM" id="SSF47923">
    <property type="entry name" value="Ypt/Rab-GAP domain of gyp1p"/>
    <property type="match status" value="1"/>
</dbReference>
<dbReference type="EMBL" id="CP111028">
    <property type="protein sequence ID" value="WAR30618.1"/>
    <property type="molecule type" value="Genomic_DNA"/>
</dbReference>
<keyword evidence="6" id="KW-1185">Reference proteome</keyword>
<dbReference type="Pfam" id="PF00566">
    <property type="entry name" value="RabGAP-TBC"/>
    <property type="match status" value="1"/>
</dbReference>
<evidence type="ECO:0000313" key="6">
    <source>
        <dbReference type="Proteomes" id="UP001164746"/>
    </source>
</evidence>
<gene>
    <name evidence="5" type="ORF">MAR_033160</name>
</gene>
<proteinExistence type="predicted"/>
<feature type="domain" description="LRRK2 beta-propeller" evidence="4">
    <location>
        <begin position="104"/>
        <end position="360"/>
    </location>
</feature>
<feature type="non-terminal residue" evidence="5">
    <location>
        <position position="390"/>
    </location>
</feature>
<evidence type="ECO:0000259" key="4">
    <source>
        <dbReference type="Pfam" id="PF23748"/>
    </source>
</evidence>
<evidence type="ECO:0000313" key="5">
    <source>
        <dbReference type="EMBL" id="WAR30618.1"/>
    </source>
</evidence>
<protein>
    <submittedName>
        <fullName evidence="5">JIP3-like protein</fullName>
    </submittedName>
</protein>
<feature type="non-terminal residue" evidence="5">
    <location>
        <position position="1"/>
    </location>
</feature>
<keyword evidence="2" id="KW-0344">Guanine-nucleotide releasing factor</keyword>
<accession>A0ABY7G869</accession>
<feature type="domain" description="Rab-GAP TBC" evidence="3">
    <location>
        <begin position="1"/>
        <end position="33"/>
    </location>
</feature>